<name>A0A426ZBW1_ENSVE</name>
<feature type="transmembrane region" description="Helical" evidence="5">
    <location>
        <begin position="63"/>
        <end position="84"/>
    </location>
</feature>
<dbReference type="PANTHER" id="PTHR13398:SF0">
    <property type="entry name" value="GDP-FUCOSE PROTEIN O-FUCOSYLTRANSFERASE 2"/>
    <property type="match status" value="1"/>
</dbReference>
<evidence type="ECO:0000256" key="4">
    <source>
        <dbReference type="SAM" id="MobiDB-lite"/>
    </source>
</evidence>
<dbReference type="Proteomes" id="UP000287651">
    <property type="component" value="Unassembled WGS sequence"/>
</dbReference>
<dbReference type="GO" id="GO:0006004">
    <property type="term" value="P:fucose metabolic process"/>
    <property type="evidence" value="ECO:0007669"/>
    <property type="project" value="UniProtKB-KW"/>
</dbReference>
<sequence>MARIPSSSASDDELEEEDEEEEHRNLVPQSETKRPLRSSALEIGHLPARIGGRGGFFSRKCCLHFLFLLALLSLLIVLLLLFFYRGGSIGGANFPLDRMRESELRALYLLRDQQLGLLKLWNRTRSAALDVAAPPSSAPNSTSVRTDLGKAAAFDELRSALFEQIKLNKKIQNALLSSHNVGNSSSSSTSDDNVFFGLSGPGVDVCRKVDRPASRRTIGWEPKKDRYLFAICLSGQMSNHLICLEKHMFFAALLDRVLVLPSPRFDYQYDQVLDIDHINECFGRKVVIKFDEFSETLKNKMKIDRFICYMASPPCYLDEEHIKRLKDLGLSLGRWSTCSYMQDVDPTKSTHLSHSAAVCADLLGQQLHSSAFPSTWVLEVLVS</sequence>
<dbReference type="GO" id="GO:0046922">
    <property type="term" value="F:peptide-O-fucosyltransferase activity"/>
    <property type="evidence" value="ECO:0007669"/>
    <property type="project" value="InterPro"/>
</dbReference>
<evidence type="ECO:0000313" key="6">
    <source>
        <dbReference type="EMBL" id="RRT61432.1"/>
    </source>
</evidence>
<dbReference type="InterPro" id="IPR045130">
    <property type="entry name" value="OFUT2-like"/>
</dbReference>
<keyword evidence="5" id="KW-0812">Transmembrane</keyword>
<protein>
    <recommendedName>
        <fullName evidence="8">O-fucosyltransferase family protein</fullName>
    </recommendedName>
</protein>
<accession>A0A426ZBW1</accession>
<dbReference type="EMBL" id="AMZH03007385">
    <property type="protein sequence ID" value="RRT61432.1"/>
    <property type="molecule type" value="Genomic_DNA"/>
</dbReference>
<feature type="compositionally biased region" description="Acidic residues" evidence="4">
    <location>
        <begin position="10"/>
        <end position="21"/>
    </location>
</feature>
<keyword evidence="3" id="KW-0119">Carbohydrate metabolism</keyword>
<comment type="caution">
    <text evidence="6">The sequence shown here is derived from an EMBL/GenBank/DDBJ whole genome shotgun (WGS) entry which is preliminary data.</text>
</comment>
<evidence type="ECO:0000256" key="5">
    <source>
        <dbReference type="SAM" id="Phobius"/>
    </source>
</evidence>
<keyword evidence="5" id="KW-1133">Transmembrane helix</keyword>
<gene>
    <name evidence="6" type="ORF">B296_00044181</name>
</gene>
<proteinExistence type="predicted"/>
<dbReference type="AlphaFoldDB" id="A0A426ZBW1"/>
<feature type="region of interest" description="Disordered" evidence="4">
    <location>
        <begin position="1"/>
        <end position="35"/>
    </location>
</feature>
<organism evidence="6 7">
    <name type="scientific">Ensete ventricosum</name>
    <name type="common">Abyssinian banana</name>
    <name type="synonym">Musa ensete</name>
    <dbReference type="NCBI Taxonomy" id="4639"/>
    <lineage>
        <taxon>Eukaryota</taxon>
        <taxon>Viridiplantae</taxon>
        <taxon>Streptophyta</taxon>
        <taxon>Embryophyta</taxon>
        <taxon>Tracheophyta</taxon>
        <taxon>Spermatophyta</taxon>
        <taxon>Magnoliopsida</taxon>
        <taxon>Liliopsida</taxon>
        <taxon>Zingiberales</taxon>
        <taxon>Musaceae</taxon>
        <taxon>Ensete</taxon>
    </lineage>
</organism>
<evidence type="ECO:0008006" key="8">
    <source>
        <dbReference type="Google" id="ProtNLM"/>
    </source>
</evidence>
<evidence type="ECO:0000256" key="3">
    <source>
        <dbReference type="ARBA" id="ARBA00023277"/>
    </source>
</evidence>
<dbReference type="PANTHER" id="PTHR13398">
    <property type="entry name" value="GDP-FUCOSE PROTEIN O-FUCOSYLTRANSFERASE 2"/>
    <property type="match status" value="1"/>
</dbReference>
<reference evidence="6 7" key="1">
    <citation type="journal article" date="2014" name="Agronomy (Basel)">
        <title>A Draft Genome Sequence for Ensete ventricosum, the Drought-Tolerant Tree Against Hunger.</title>
        <authorList>
            <person name="Harrison J."/>
            <person name="Moore K.A."/>
            <person name="Paszkiewicz K."/>
            <person name="Jones T."/>
            <person name="Grant M."/>
            <person name="Ambacheew D."/>
            <person name="Muzemil S."/>
            <person name="Studholme D.J."/>
        </authorList>
    </citation>
    <scope>NUCLEOTIDE SEQUENCE [LARGE SCALE GENOMIC DNA]</scope>
</reference>
<evidence type="ECO:0000313" key="7">
    <source>
        <dbReference type="Proteomes" id="UP000287651"/>
    </source>
</evidence>
<evidence type="ECO:0000256" key="2">
    <source>
        <dbReference type="ARBA" id="ARBA00023253"/>
    </source>
</evidence>
<evidence type="ECO:0000256" key="1">
    <source>
        <dbReference type="ARBA" id="ARBA00022679"/>
    </source>
</evidence>
<keyword evidence="1" id="KW-0808">Transferase</keyword>
<keyword evidence="5" id="KW-0472">Membrane</keyword>
<keyword evidence="2" id="KW-0294">Fucose metabolism</keyword>